<sequence>MFLGEVAARGRLRRVRSGTWTARRRVQLEVRMEAALPAVLTAESRTNAPLAPPRVPPQPLFPF</sequence>
<protein>
    <submittedName>
        <fullName evidence="1">Uncharacterized protein</fullName>
    </submittedName>
</protein>
<organism evidence="1 2">
    <name type="scientific">Dacryopinax primogenitus (strain DJM 731)</name>
    <name type="common">Brown rot fungus</name>
    <dbReference type="NCBI Taxonomy" id="1858805"/>
    <lineage>
        <taxon>Eukaryota</taxon>
        <taxon>Fungi</taxon>
        <taxon>Dikarya</taxon>
        <taxon>Basidiomycota</taxon>
        <taxon>Agaricomycotina</taxon>
        <taxon>Dacrymycetes</taxon>
        <taxon>Dacrymycetales</taxon>
        <taxon>Dacrymycetaceae</taxon>
        <taxon>Dacryopinax</taxon>
    </lineage>
</organism>
<dbReference type="GeneID" id="63687521"/>
<dbReference type="RefSeq" id="XP_040630309.1">
    <property type="nucleotide sequence ID" value="XM_040772459.1"/>
</dbReference>
<reference evidence="1 2" key="1">
    <citation type="journal article" date="2012" name="Science">
        <title>The Paleozoic origin of enzymatic lignin decomposition reconstructed from 31 fungal genomes.</title>
        <authorList>
            <person name="Floudas D."/>
            <person name="Binder M."/>
            <person name="Riley R."/>
            <person name="Barry K."/>
            <person name="Blanchette R.A."/>
            <person name="Henrissat B."/>
            <person name="Martinez A.T."/>
            <person name="Otillar R."/>
            <person name="Spatafora J.W."/>
            <person name="Yadav J.S."/>
            <person name="Aerts A."/>
            <person name="Benoit I."/>
            <person name="Boyd A."/>
            <person name="Carlson A."/>
            <person name="Copeland A."/>
            <person name="Coutinho P.M."/>
            <person name="de Vries R.P."/>
            <person name="Ferreira P."/>
            <person name="Findley K."/>
            <person name="Foster B."/>
            <person name="Gaskell J."/>
            <person name="Glotzer D."/>
            <person name="Gorecki P."/>
            <person name="Heitman J."/>
            <person name="Hesse C."/>
            <person name="Hori C."/>
            <person name="Igarashi K."/>
            <person name="Jurgens J.A."/>
            <person name="Kallen N."/>
            <person name="Kersten P."/>
            <person name="Kohler A."/>
            <person name="Kuees U."/>
            <person name="Kumar T.K.A."/>
            <person name="Kuo A."/>
            <person name="LaButti K."/>
            <person name="Larrondo L.F."/>
            <person name="Lindquist E."/>
            <person name="Ling A."/>
            <person name="Lombard V."/>
            <person name="Lucas S."/>
            <person name="Lundell T."/>
            <person name="Martin R."/>
            <person name="McLaughlin D.J."/>
            <person name="Morgenstern I."/>
            <person name="Morin E."/>
            <person name="Murat C."/>
            <person name="Nagy L.G."/>
            <person name="Nolan M."/>
            <person name="Ohm R.A."/>
            <person name="Patyshakuliyeva A."/>
            <person name="Rokas A."/>
            <person name="Ruiz-Duenas F.J."/>
            <person name="Sabat G."/>
            <person name="Salamov A."/>
            <person name="Samejima M."/>
            <person name="Schmutz J."/>
            <person name="Slot J.C."/>
            <person name="St John F."/>
            <person name="Stenlid J."/>
            <person name="Sun H."/>
            <person name="Sun S."/>
            <person name="Syed K."/>
            <person name="Tsang A."/>
            <person name="Wiebenga A."/>
            <person name="Young D."/>
            <person name="Pisabarro A."/>
            <person name="Eastwood D.C."/>
            <person name="Martin F."/>
            <person name="Cullen D."/>
            <person name="Grigoriev I.V."/>
            <person name="Hibbett D.S."/>
        </authorList>
    </citation>
    <scope>NUCLEOTIDE SEQUENCE [LARGE SCALE GENOMIC DNA]</scope>
    <source>
        <strain evidence="1 2">DJM-731 SS1</strain>
    </source>
</reference>
<evidence type="ECO:0000313" key="1">
    <source>
        <dbReference type="EMBL" id="EJU03415.1"/>
    </source>
</evidence>
<dbReference type="Proteomes" id="UP000030653">
    <property type="component" value="Unassembled WGS sequence"/>
</dbReference>
<proteinExistence type="predicted"/>
<dbReference type="EMBL" id="JH795860">
    <property type="protein sequence ID" value="EJU03415.1"/>
    <property type="molecule type" value="Genomic_DNA"/>
</dbReference>
<accession>M5G5A5</accession>
<dbReference type="AlphaFoldDB" id="M5G5A5"/>
<gene>
    <name evidence="1" type="ORF">DACRYDRAFT_21596</name>
</gene>
<name>M5G5A5_DACPD</name>
<keyword evidence="2" id="KW-1185">Reference proteome</keyword>
<evidence type="ECO:0000313" key="2">
    <source>
        <dbReference type="Proteomes" id="UP000030653"/>
    </source>
</evidence>
<dbReference type="HOGENOM" id="CLU_2885716_0_0_1"/>